<gene>
    <name evidence="8" type="ORF">EBI00_02140</name>
</gene>
<keyword evidence="5" id="KW-1133">Transmembrane helix</keyword>
<dbReference type="Gene3D" id="1.10.287.950">
    <property type="entry name" value="Methyl-accepting chemotaxis protein"/>
    <property type="match status" value="1"/>
</dbReference>
<dbReference type="Pfam" id="PF00015">
    <property type="entry name" value="MCPsignal"/>
    <property type="match status" value="1"/>
</dbReference>
<keyword evidence="2 4" id="KW-0807">Transducer</keyword>
<feature type="transmembrane region" description="Helical" evidence="5">
    <location>
        <begin position="18"/>
        <end position="36"/>
    </location>
</feature>
<evidence type="ECO:0000256" key="5">
    <source>
        <dbReference type="SAM" id="Phobius"/>
    </source>
</evidence>
<dbReference type="InterPro" id="IPR003660">
    <property type="entry name" value="HAMP_dom"/>
</dbReference>
<evidence type="ECO:0000313" key="9">
    <source>
        <dbReference type="Proteomes" id="UP000280507"/>
    </source>
</evidence>
<dbReference type="Proteomes" id="UP000280507">
    <property type="component" value="Unassembled WGS sequence"/>
</dbReference>
<keyword evidence="5" id="KW-0472">Membrane</keyword>
<evidence type="ECO:0000256" key="4">
    <source>
        <dbReference type="PROSITE-ProRule" id="PRU00284"/>
    </source>
</evidence>
<proteinExistence type="inferred from homology"/>
<evidence type="ECO:0000259" key="6">
    <source>
        <dbReference type="PROSITE" id="PS50111"/>
    </source>
</evidence>
<evidence type="ECO:0000313" key="8">
    <source>
        <dbReference type="EMBL" id="RNF52928.1"/>
    </source>
</evidence>
<dbReference type="GO" id="GO:0007165">
    <property type="term" value="P:signal transduction"/>
    <property type="evidence" value="ECO:0007669"/>
    <property type="project" value="UniProtKB-KW"/>
</dbReference>
<name>A0A3M8QA33_9GAMM</name>
<dbReference type="AlphaFoldDB" id="A0A3M8QA33"/>
<comment type="caution">
    <text evidence="8">The sequence shown here is derived from an EMBL/GenBank/DDBJ whole genome shotgun (WGS) entry which is preliminary data.</text>
</comment>
<feature type="domain" description="HAMP" evidence="7">
    <location>
        <begin position="214"/>
        <end position="268"/>
    </location>
</feature>
<comment type="subcellular location">
    <subcellularLocation>
        <location evidence="1">Membrane</location>
    </subcellularLocation>
</comment>
<feature type="transmembrane region" description="Helical" evidence="5">
    <location>
        <begin position="192"/>
        <end position="212"/>
    </location>
</feature>
<accession>A0A3M8QA33</accession>
<comment type="similarity">
    <text evidence="3">Belongs to the methyl-accepting chemotaxis (MCP) protein family.</text>
</comment>
<dbReference type="GO" id="GO:0006935">
    <property type="term" value="P:chemotaxis"/>
    <property type="evidence" value="ECO:0007669"/>
    <property type="project" value="UniProtKB-ARBA"/>
</dbReference>
<dbReference type="GO" id="GO:0016020">
    <property type="term" value="C:membrane"/>
    <property type="evidence" value="ECO:0007669"/>
    <property type="project" value="UniProtKB-SubCell"/>
</dbReference>
<evidence type="ECO:0000256" key="1">
    <source>
        <dbReference type="ARBA" id="ARBA00004370"/>
    </source>
</evidence>
<dbReference type="PANTHER" id="PTHR32089:SF112">
    <property type="entry name" value="LYSOZYME-LIKE PROTEIN-RELATED"/>
    <property type="match status" value="1"/>
</dbReference>
<organism evidence="8 9">
    <name type="scientific">Marinomonas hwangdonensis</name>
    <dbReference type="NCBI Taxonomy" id="1053647"/>
    <lineage>
        <taxon>Bacteria</taxon>
        <taxon>Pseudomonadati</taxon>
        <taxon>Pseudomonadota</taxon>
        <taxon>Gammaproteobacteria</taxon>
        <taxon>Oceanospirillales</taxon>
        <taxon>Oceanospirillaceae</taxon>
        <taxon>Marinomonas</taxon>
    </lineage>
</organism>
<dbReference type="FunFam" id="1.10.287.950:FF:000001">
    <property type="entry name" value="Methyl-accepting chemotaxis sensory transducer"/>
    <property type="match status" value="1"/>
</dbReference>
<dbReference type="InterPro" id="IPR004089">
    <property type="entry name" value="MCPsignal_dom"/>
</dbReference>
<dbReference type="CDD" id="cd11386">
    <property type="entry name" value="MCP_signal"/>
    <property type="match status" value="1"/>
</dbReference>
<keyword evidence="9" id="KW-1185">Reference proteome</keyword>
<evidence type="ECO:0000256" key="3">
    <source>
        <dbReference type="ARBA" id="ARBA00029447"/>
    </source>
</evidence>
<sequence length="545" mass="58785">MHIYSLFRKILNMKISRIMNLVIVIVLIALSALYLISRQGLMRNEAAIHHQTVISDAVYAIKDARYFVVQVQQFLTDMGATRSDEALPEVNASMTAATKSLQELQRIMPSYRTRVIELEQELNKVYKVGRSMATAYINEGTDAGNALMKGPGGLDQESALLAESLKKIADELSNERVLSVTEAEETLDNSKFLSLISSVISGFVIIGAMIVLRRRILPDLNSLESSLHNISVGARDLTVRLDDKGKDELASVAHSFNVFIKGIQSLVVTQQGQSAQLSVAGEQMLAASNKTRKGMQGLQKETSGIAGVVAEMQTTVRHVANSADAAAKAAKDSDGVAKEVEAVVNNSVSSIQQLSEGVEKASQVLQALEKETSDVGSILDSIRGIADQTNLLALNAAIEAARAGEQGRGFAVVADEVRTLAKRTQDSTEQIQIMITQLQKGSHDAVKVMGESKQQAENSVAQSLEARDALNRITLSMGNISGMAIEIASAMEQQAAASENIDERIRSIRDEAELTSTNADQSNLAAKQVLEQSKALSDLISSFKV</sequence>
<reference evidence="8 9" key="1">
    <citation type="journal article" date="2012" name="Int. J. Syst. Evol. Microbiol.">
        <title>Marinomonas hwangdonensis sp. nov., isolated from seawater.</title>
        <authorList>
            <person name="Jung Y.T."/>
            <person name="Oh T.K."/>
            <person name="Yoon J.H."/>
        </authorList>
    </citation>
    <scope>NUCLEOTIDE SEQUENCE [LARGE SCALE GENOMIC DNA]</scope>
    <source>
        <strain evidence="8 9">HDW-15</strain>
    </source>
</reference>
<evidence type="ECO:0000259" key="7">
    <source>
        <dbReference type="PROSITE" id="PS50885"/>
    </source>
</evidence>
<dbReference type="PROSITE" id="PS50111">
    <property type="entry name" value="CHEMOTAXIS_TRANSDUC_2"/>
    <property type="match status" value="1"/>
</dbReference>
<dbReference type="Pfam" id="PF00672">
    <property type="entry name" value="HAMP"/>
    <property type="match status" value="1"/>
</dbReference>
<keyword evidence="5" id="KW-0812">Transmembrane</keyword>
<dbReference type="EMBL" id="RIZG01000001">
    <property type="protein sequence ID" value="RNF52928.1"/>
    <property type="molecule type" value="Genomic_DNA"/>
</dbReference>
<evidence type="ECO:0000256" key="2">
    <source>
        <dbReference type="ARBA" id="ARBA00023224"/>
    </source>
</evidence>
<dbReference type="SMART" id="SM00304">
    <property type="entry name" value="HAMP"/>
    <property type="match status" value="1"/>
</dbReference>
<feature type="domain" description="Methyl-accepting transducer" evidence="6">
    <location>
        <begin position="273"/>
        <end position="509"/>
    </location>
</feature>
<dbReference type="PROSITE" id="PS50885">
    <property type="entry name" value="HAMP"/>
    <property type="match status" value="1"/>
</dbReference>
<dbReference type="SMART" id="SM00283">
    <property type="entry name" value="MA"/>
    <property type="match status" value="1"/>
</dbReference>
<dbReference type="CDD" id="cd06225">
    <property type="entry name" value="HAMP"/>
    <property type="match status" value="1"/>
</dbReference>
<dbReference type="SUPFAM" id="SSF58104">
    <property type="entry name" value="Methyl-accepting chemotaxis protein (MCP) signaling domain"/>
    <property type="match status" value="1"/>
</dbReference>
<protein>
    <submittedName>
        <fullName evidence="8">Methyl-accepting chemotaxis protein</fullName>
    </submittedName>
</protein>
<dbReference type="PANTHER" id="PTHR32089">
    <property type="entry name" value="METHYL-ACCEPTING CHEMOTAXIS PROTEIN MCPB"/>
    <property type="match status" value="1"/>
</dbReference>